<dbReference type="NCBIfam" id="TIGR00252">
    <property type="entry name" value="YraN family protein"/>
    <property type="match status" value="1"/>
</dbReference>
<dbReference type="Gene3D" id="3.40.1350.10">
    <property type="match status" value="1"/>
</dbReference>
<gene>
    <name evidence="3" type="ordered locus">Deba_3162</name>
</gene>
<dbReference type="GO" id="GO:0003676">
    <property type="term" value="F:nucleic acid binding"/>
    <property type="evidence" value="ECO:0007669"/>
    <property type="project" value="InterPro"/>
</dbReference>
<evidence type="ECO:0000313" key="3">
    <source>
        <dbReference type="EMBL" id="ADK86515.1"/>
    </source>
</evidence>
<dbReference type="InterPro" id="IPR011335">
    <property type="entry name" value="Restrct_endonuc-II-like"/>
</dbReference>
<keyword evidence="4" id="KW-1185">Reference proteome</keyword>
<accession>E1QLT0</accession>
<dbReference type="SUPFAM" id="SSF52980">
    <property type="entry name" value="Restriction endonuclease-like"/>
    <property type="match status" value="1"/>
</dbReference>
<organism evidence="3 4">
    <name type="scientific">Desulfarculus baarsii (strain ATCC 33931 / DSM 2075 / LMG 7858 / VKM B-1802 / 2st14)</name>
    <dbReference type="NCBI Taxonomy" id="644282"/>
    <lineage>
        <taxon>Bacteria</taxon>
        <taxon>Pseudomonadati</taxon>
        <taxon>Thermodesulfobacteriota</taxon>
        <taxon>Desulfarculia</taxon>
        <taxon>Desulfarculales</taxon>
        <taxon>Desulfarculaceae</taxon>
        <taxon>Desulfarculus</taxon>
    </lineage>
</organism>
<dbReference type="PANTHER" id="PTHR34039">
    <property type="entry name" value="UPF0102 PROTEIN YRAN"/>
    <property type="match status" value="1"/>
</dbReference>
<evidence type="ECO:0000313" key="4">
    <source>
        <dbReference type="Proteomes" id="UP000009047"/>
    </source>
</evidence>
<dbReference type="HAMAP" id="MF_00048">
    <property type="entry name" value="UPF0102"/>
    <property type="match status" value="1"/>
</dbReference>
<evidence type="ECO:0000256" key="1">
    <source>
        <dbReference type="ARBA" id="ARBA00006738"/>
    </source>
</evidence>
<dbReference type="NCBIfam" id="NF009150">
    <property type="entry name" value="PRK12497.1-3"/>
    <property type="match status" value="1"/>
</dbReference>
<dbReference type="AlphaFoldDB" id="E1QLT0"/>
<dbReference type="OrthoDB" id="9794876at2"/>
<dbReference type="HOGENOM" id="CLU_115353_2_3_7"/>
<dbReference type="Pfam" id="PF02021">
    <property type="entry name" value="UPF0102"/>
    <property type="match status" value="1"/>
</dbReference>
<sequence length="119" mass="12526">MPRPRLGEEAEALARGRLEALGMRVVGANVRTTAGELDLIAWDGDVLVFVEVKGRSGAACGLPEEAVDARKRRRLAQAAQAYLAGAPGPPVCRFDVVAVDLAAGGARVRHLPDAFRPGD</sequence>
<evidence type="ECO:0000256" key="2">
    <source>
        <dbReference type="HAMAP-Rule" id="MF_00048"/>
    </source>
</evidence>
<dbReference type="KEGG" id="dbr:Deba_3162"/>
<comment type="similarity">
    <text evidence="1 2">Belongs to the UPF0102 family.</text>
</comment>
<dbReference type="InterPro" id="IPR003509">
    <property type="entry name" value="UPF0102_YraN-like"/>
</dbReference>
<protein>
    <recommendedName>
        <fullName evidence="2">UPF0102 protein Deba_3162</fullName>
    </recommendedName>
</protein>
<dbReference type="EMBL" id="CP002085">
    <property type="protein sequence ID" value="ADK86515.1"/>
    <property type="molecule type" value="Genomic_DNA"/>
</dbReference>
<dbReference type="InterPro" id="IPR011856">
    <property type="entry name" value="tRNA_endonuc-like_dom_sf"/>
</dbReference>
<proteinExistence type="inferred from homology"/>
<dbReference type="STRING" id="644282.Deba_3162"/>
<dbReference type="Proteomes" id="UP000009047">
    <property type="component" value="Chromosome"/>
</dbReference>
<name>E1QLT0_DESB2</name>
<dbReference type="eggNOG" id="COG0792">
    <property type="taxonomic scope" value="Bacteria"/>
</dbReference>
<dbReference type="PANTHER" id="PTHR34039:SF1">
    <property type="entry name" value="UPF0102 PROTEIN YRAN"/>
    <property type="match status" value="1"/>
</dbReference>
<dbReference type="RefSeq" id="WP_013259951.1">
    <property type="nucleotide sequence ID" value="NC_014365.1"/>
</dbReference>
<reference evidence="3 4" key="1">
    <citation type="journal article" date="2010" name="Stand. Genomic Sci.">
        <title>Complete genome sequence of Desulfarculus baarsii type strain (2st14).</title>
        <authorList>
            <person name="Sun H."/>
            <person name="Spring S."/>
            <person name="Lapidus A."/>
            <person name="Davenport K."/>
            <person name="Del Rio T.G."/>
            <person name="Tice H."/>
            <person name="Nolan M."/>
            <person name="Copeland A."/>
            <person name="Cheng J.F."/>
            <person name="Lucas S."/>
            <person name="Tapia R."/>
            <person name="Goodwin L."/>
            <person name="Pitluck S."/>
            <person name="Ivanova N."/>
            <person name="Pagani I."/>
            <person name="Mavromatis K."/>
            <person name="Ovchinnikova G."/>
            <person name="Pati A."/>
            <person name="Chen A."/>
            <person name="Palaniappan K."/>
            <person name="Hauser L."/>
            <person name="Chang Y.J."/>
            <person name="Jeffries C.D."/>
            <person name="Detter J.C."/>
            <person name="Han C."/>
            <person name="Rohde M."/>
            <person name="Brambilla E."/>
            <person name="Goker M."/>
            <person name="Woyke T."/>
            <person name="Bristow J."/>
            <person name="Eisen J.A."/>
            <person name="Markowitz V."/>
            <person name="Hugenholtz P."/>
            <person name="Kyrpides N.C."/>
            <person name="Klenk H.P."/>
            <person name="Land M."/>
        </authorList>
    </citation>
    <scope>NUCLEOTIDE SEQUENCE [LARGE SCALE GENOMIC DNA]</scope>
    <source>
        <strain evidence="4">ATCC 33931 / DSM 2075 / LMG 7858 / VKM B-1802 / 2st14</strain>
    </source>
</reference>